<feature type="compositionally biased region" description="Low complexity" evidence="1">
    <location>
        <begin position="34"/>
        <end position="45"/>
    </location>
</feature>
<comment type="caution">
    <text evidence="2">The sequence shown here is derived from an EMBL/GenBank/DDBJ whole genome shotgun (WGS) entry which is preliminary data.</text>
</comment>
<dbReference type="EMBL" id="JACEIK010000745">
    <property type="protein sequence ID" value="MCD7461686.1"/>
    <property type="molecule type" value="Genomic_DNA"/>
</dbReference>
<accession>A0ABS8SS60</accession>
<dbReference type="Proteomes" id="UP000823775">
    <property type="component" value="Unassembled WGS sequence"/>
</dbReference>
<organism evidence="2 3">
    <name type="scientific">Datura stramonium</name>
    <name type="common">Jimsonweed</name>
    <name type="synonym">Common thornapple</name>
    <dbReference type="NCBI Taxonomy" id="4076"/>
    <lineage>
        <taxon>Eukaryota</taxon>
        <taxon>Viridiplantae</taxon>
        <taxon>Streptophyta</taxon>
        <taxon>Embryophyta</taxon>
        <taxon>Tracheophyta</taxon>
        <taxon>Spermatophyta</taxon>
        <taxon>Magnoliopsida</taxon>
        <taxon>eudicotyledons</taxon>
        <taxon>Gunneridae</taxon>
        <taxon>Pentapetalae</taxon>
        <taxon>asterids</taxon>
        <taxon>lamiids</taxon>
        <taxon>Solanales</taxon>
        <taxon>Solanaceae</taxon>
        <taxon>Solanoideae</taxon>
        <taxon>Datureae</taxon>
        <taxon>Datura</taxon>
    </lineage>
</organism>
<evidence type="ECO:0000313" key="3">
    <source>
        <dbReference type="Proteomes" id="UP000823775"/>
    </source>
</evidence>
<evidence type="ECO:0000256" key="1">
    <source>
        <dbReference type="SAM" id="MobiDB-lite"/>
    </source>
</evidence>
<proteinExistence type="predicted"/>
<gene>
    <name evidence="2" type="ORF">HAX54_046820</name>
</gene>
<evidence type="ECO:0000313" key="2">
    <source>
        <dbReference type="EMBL" id="MCD7461686.1"/>
    </source>
</evidence>
<name>A0ABS8SS60_DATST</name>
<sequence length="109" mass="12507">MAQEPNFVNSQENFQANTQGYNQDSWRQIQENQGRNYYGNNNYGRPGDPSANDSNSARMEDIMKKLDSTKLGIKEISKELSSLIQLVYSHSTSIKKLEHHMRQVPTTLN</sequence>
<keyword evidence="3" id="KW-1185">Reference proteome</keyword>
<feature type="compositionally biased region" description="Polar residues" evidence="1">
    <location>
        <begin position="1"/>
        <end position="33"/>
    </location>
</feature>
<feature type="region of interest" description="Disordered" evidence="1">
    <location>
        <begin position="1"/>
        <end position="60"/>
    </location>
</feature>
<reference evidence="2 3" key="1">
    <citation type="journal article" date="2021" name="BMC Genomics">
        <title>Datura genome reveals duplications of psychoactive alkaloid biosynthetic genes and high mutation rate following tissue culture.</title>
        <authorList>
            <person name="Rajewski A."/>
            <person name="Carter-House D."/>
            <person name="Stajich J."/>
            <person name="Litt A."/>
        </authorList>
    </citation>
    <scope>NUCLEOTIDE SEQUENCE [LARGE SCALE GENOMIC DNA]</scope>
    <source>
        <strain evidence="2">AR-01</strain>
    </source>
</reference>
<protein>
    <submittedName>
        <fullName evidence="2">Uncharacterized protein</fullName>
    </submittedName>
</protein>